<sequence length="109" mass="12196">MQNNYKSFCKPLCSLNTEHKFSLFLSFLRLVLLLCVFVFFHLAPPPPPQVGLCLGSKVDSLALPGSSITEASLLTLLPCLTSLRRLDVRGLDSLFMSGAFLSREEHRRQ</sequence>
<keyword evidence="1" id="KW-0472">Membrane</keyword>
<gene>
    <name evidence="2" type="ORF">CHARACLAT_027673</name>
</gene>
<name>A0ABU7DVE2_9TELE</name>
<evidence type="ECO:0000313" key="3">
    <source>
        <dbReference type="Proteomes" id="UP001352852"/>
    </source>
</evidence>
<feature type="transmembrane region" description="Helical" evidence="1">
    <location>
        <begin position="21"/>
        <end position="42"/>
    </location>
</feature>
<comment type="caution">
    <text evidence="2">The sequence shown here is derived from an EMBL/GenBank/DDBJ whole genome shotgun (WGS) entry which is preliminary data.</text>
</comment>
<keyword evidence="3" id="KW-1185">Reference proteome</keyword>
<evidence type="ECO:0008006" key="4">
    <source>
        <dbReference type="Google" id="ProtNLM"/>
    </source>
</evidence>
<dbReference type="EMBL" id="JAHUTJ010036325">
    <property type="protein sequence ID" value="MED6278801.1"/>
    <property type="molecule type" value="Genomic_DNA"/>
</dbReference>
<evidence type="ECO:0000313" key="2">
    <source>
        <dbReference type="EMBL" id="MED6278801.1"/>
    </source>
</evidence>
<feature type="non-terminal residue" evidence="2">
    <location>
        <position position="109"/>
    </location>
</feature>
<dbReference type="Proteomes" id="UP001352852">
    <property type="component" value="Unassembled WGS sequence"/>
</dbReference>
<keyword evidence="1" id="KW-0812">Transmembrane</keyword>
<organism evidence="2 3">
    <name type="scientific">Characodon lateralis</name>
    <dbReference type="NCBI Taxonomy" id="208331"/>
    <lineage>
        <taxon>Eukaryota</taxon>
        <taxon>Metazoa</taxon>
        <taxon>Chordata</taxon>
        <taxon>Craniata</taxon>
        <taxon>Vertebrata</taxon>
        <taxon>Euteleostomi</taxon>
        <taxon>Actinopterygii</taxon>
        <taxon>Neopterygii</taxon>
        <taxon>Teleostei</taxon>
        <taxon>Neoteleostei</taxon>
        <taxon>Acanthomorphata</taxon>
        <taxon>Ovalentaria</taxon>
        <taxon>Atherinomorphae</taxon>
        <taxon>Cyprinodontiformes</taxon>
        <taxon>Goodeidae</taxon>
        <taxon>Characodon</taxon>
    </lineage>
</organism>
<evidence type="ECO:0000256" key="1">
    <source>
        <dbReference type="SAM" id="Phobius"/>
    </source>
</evidence>
<keyword evidence="1" id="KW-1133">Transmembrane helix</keyword>
<accession>A0ABU7DVE2</accession>
<protein>
    <recommendedName>
        <fullName evidence="4">Transmembrane protein</fullName>
    </recommendedName>
</protein>
<proteinExistence type="predicted"/>
<reference evidence="2 3" key="1">
    <citation type="submission" date="2021-06" db="EMBL/GenBank/DDBJ databases">
        <authorList>
            <person name="Palmer J.M."/>
        </authorList>
    </citation>
    <scope>NUCLEOTIDE SEQUENCE [LARGE SCALE GENOMIC DNA]</scope>
    <source>
        <strain evidence="2 3">CL_MEX2019</strain>
        <tissue evidence="2">Muscle</tissue>
    </source>
</reference>